<evidence type="ECO:0000313" key="3">
    <source>
        <dbReference type="EMBL" id="ADB30769.1"/>
    </source>
</evidence>
<evidence type="ECO:0000313" key="4">
    <source>
        <dbReference type="Proteomes" id="UP000007967"/>
    </source>
</evidence>
<dbReference type="Proteomes" id="UP000007967">
    <property type="component" value="Chromosome"/>
</dbReference>
<reference evidence="4" key="1">
    <citation type="submission" date="2009-09" db="EMBL/GenBank/DDBJ databases">
        <title>The complete genome of Kribbella flavida DSM 17836.</title>
        <authorList>
            <consortium name="US DOE Joint Genome Institute (JGI-PGF)"/>
            <person name="Lucas S."/>
            <person name="Copeland A."/>
            <person name="Lapidus A."/>
            <person name="Glavina del Rio T."/>
            <person name="Dalin E."/>
            <person name="Tice H."/>
            <person name="Bruce D."/>
            <person name="Goodwin L."/>
            <person name="Pitluck S."/>
            <person name="Kyrpides N."/>
            <person name="Mavromatis K."/>
            <person name="Ivanova N."/>
            <person name="Saunders E."/>
            <person name="Brettin T."/>
            <person name="Detter J.C."/>
            <person name="Han C."/>
            <person name="Larimer F."/>
            <person name="Land M."/>
            <person name="Hauser L."/>
            <person name="Markowitz V."/>
            <person name="Cheng J.-F."/>
            <person name="Hugenholtz P."/>
            <person name="Woyke T."/>
            <person name="Wu D."/>
            <person name="Pukall R."/>
            <person name="Klenk H.-P."/>
            <person name="Eisen J.A."/>
        </authorList>
    </citation>
    <scope>NUCLEOTIDE SEQUENCE [LARGE SCALE GENOMIC DNA]</scope>
    <source>
        <strain evidence="4">DSM 17836 / JCM 10339 / NBRC 14399</strain>
    </source>
</reference>
<evidence type="ECO:0000256" key="2">
    <source>
        <dbReference type="SAM" id="Phobius"/>
    </source>
</evidence>
<proteinExistence type="predicted"/>
<dbReference type="PROSITE" id="PS00160">
    <property type="entry name" value="ALDOLASE_KDPG_KHG_2"/>
    <property type="match status" value="1"/>
</dbReference>
<dbReference type="KEGG" id="kfl:Kfla_1674"/>
<name>D2PMM5_KRIFD</name>
<keyword evidence="2" id="KW-0472">Membrane</keyword>
<keyword evidence="4" id="KW-1185">Reference proteome</keyword>
<evidence type="ECO:0000256" key="1">
    <source>
        <dbReference type="SAM" id="MobiDB-lite"/>
    </source>
</evidence>
<dbReference type="AlphaFoldDB" id="D2PMM5"/>
<sequence length="623" mass="65911">MVGRVQTLAERTATDAGPAETGSIGPADVEAALLANYPALVRLAYLILPPALGRHRRVLAAHGVVQRALPDRRKLERLLARETDAADFIRRRVVQDAVRQAHARTSLLMLPQVWGLRLFPRSGAADDLALDQVMAGCSPEARATWALVRIERLDVAETERQLRAMGFDHATGAIREAAELDENAVASARGPLDAQVFDPCAVRLAPTDLLRRRARGRAVAIIVTTILAVLILLSLLLTAGRDQPAEATSAVTQGKSQLSADAVRRTGAVAWRDTARVDFTAWPARGGRVDDRELLSKALNAWSDGTLITAVAGTSTTAPAEAPQLLYAGDVDGAAVVLFHDGRRIARYTDRDGGKLVVARTDDADVTTAAAVAISDVPRGVRFLTAPWVATVGLRDLKDPDAPTAKLPWADGITGPVKPPAGDCSSWPALQLRSSEAIAEKHSFLVTHLGGLSPVHLTYLPPPSFGAARSPREATSGAALVGWSRTVCGLRSLQDRGVKSANNWTFAEQQLPDGTYGSWVCTRSDSWAGSGWASVKLFPAGLSGGRATNTAICSRFDQNVLATTAWTSPTGTTYLLAAGSRNVDRLTIGSQSVPGAVAAVPGRIASRVSGHLSTGGTITPLMK</sequence>
<keyword evidence="2" id="KW-0812">Transmembrane</keyword>
<dbReference type="EMBL" id="CP001736">
    <property type="protein sequence ID" value="ADB30769.1"/>
    <property type="molecule type" value="Genomic_DNA"/>
</dbReference>
<feature type="transmembrane region" description="Helical" evidence="2">
    <location>
        <begin position="218"/>
        <end position="239"/>
    </location>
</feature>
<dbReference type="HOGENOM" id="CLU_017313_0_0_11"/>
<reference evidence="3 4" key="2">
    <citation type="journal article" date="2010" name="Stand. Genomic Sci.">
        <title>Complete genome sequence of Kribbella flavida type strain (IFO 14399).</title>
        <authorList>
            <person name="Pukall R."/>
            <person name="Lapidus A."/>
            <person name="Glavina Del Rio T."/>
            <person name="Copeland A."/>
            <person name="Tice H."/>
            <person name="Cheng J.-F."/>
            <person name="Lucas S."/>
            <person name="Chen F."/>
            <person name="Nolan M."/>
            <person name="LaButti K."/>
            <person name="Pati A."/>
            <person name="Ivanova N."/>
            <person name="Mavrommatis K."/>
            <person name="Mikhailova N."/>
            <person name="Pitluck S."/>
            <person name="Bruce D."/>
            <person name="Goodwin L."/>
            <person name="Land M."/>
            <person name="Hauser L."/>
            <person name="Chang Y.-J."/>
            <person name="Jeffries C.D."/>
            <person name="Chen A."/>
            <person name="Palaniappan K."/>
            <person name="Chain P."/>
            <person name="Rohde M."/>
            <person name="Goeker M."/>
            <person name="Bristow J."/>
            <person name="Eisen J.A."/>
            <person name="Markowitz V."/>
            <person name="Hugenholtz P."/>
            <person name="Kyrpides N.C."/>
            <person name="Klenk H.-P."/>
            <person name="Brettin T."/>
        </authorList>
    </citation>
    <scope>NUCLEOTIDE SEQUENCE [LARGE SCALE GENOMIC DNA]</scope>
    <source>
        <strain evidence="4">DSM 17836 / JCM 10339 / NBRC 14399</strain>
    </source>
</reference>
<dbReference type="InterPro" id="IPR031338">
    <property type="entry name" value="KDPG/KHG_AS_2"/>
</dbReference>
<organism evidence="3 4">
    <name type="scientific">Kribbella flavida (strain DSM 17836 / JCM 10339 / NBRC 14399)</name>
    <dbReference type="NCBI Taxonomy" id="479435"/>
    <lineage>
        <taxon>Bacteria</taxon>
        <taxon>Bacillati</taxon>
        <taxon>Actinomycetota</taxon>
        <taxon>Actinomycetes</taxon>
        <taxon>Propionibacteriales</taxon>
        <taxon>Kribbellaceae</taxon>
        <taxon>Kribbella</taxon>
    </lineage>
</organism>
<feature type="region of interest" description="Disordered" evidence="1">
    <location>
        <begin position="1"/>
        <end position="22"/>
    </location>
</feature>
<dbReference type="eggNOG" id="ENOG5033RDI">
    <property type="taxonomic scope" value="Bacteria"/>
</dbReference>
<evidence type="ECO:0008006" key="5">
    <source>
        <dbReference type="Google" id="ProtNLM"/>
    </source>
</evidence>
<protein>
    <recommendedName>
        <fullName evidence="5">DNA-directed RNA polymerase specialized sigma24 family protein</fullName>
    </recommendedName>
</protein>
<keyword evidence="2" id="KW-1133">Transmembrane helix</keyword>
<gene>
    <name evidence="3" type="ordered locus">Kfla_1674</name>
</gene>
<accession>D2PMM5</accession>